<organism evidence="3 4">
    <name type="scientific">Lactobacillus hominis DSM 23910 = CRBIP 24.179</name>
    <dbReference type="NCBI Taxonomy" id="1423758"/>
    <lineage>
        <taxon>Bacteria</taxon>
        <taxon>Bacillati</taxon>
        <taxon>Bacillota</taxon>
        <taxon>Bacilli</taxon>
        <taxon>Lactobacillales</taxon>
        <taxon>Lactobacillaceae</taxon>
        <taxon>Lactobacillus</taxon>
    </lineage>
</organism>
<feature type="transmembrane region" description="Helical" evidence="2">
    <location>
        <begin position="7"/>
        <end position="28"/>
    </location>
</feature>
<dbReference type="InterPro" id="IPR003425">
    <property type="entry name" value="CCB3/YggT"/>
</dbReference>
<keyword evidence="2" id="KW-0812">Transmembrane</keyword>
<keyword evidence="2" id="KW-1133">Transmembrane helix</keyword>
<evidence type="ECO:0000313" key="3">
    <source>
        <dbReference type="EMBL" id="CCI80908.1"/>
    </source>
</evidence>
<dbReference type="PANTHER" id="PTHR33219:SF14">
    <property type="entry name" value="PROTEIN COFACTOR ASSEMBLY OF COMPLEX C SUBUNIT B CCB3, CHLOROPLASTIC-RELATED"/>
    <property type="match status" value="1"/>
</dbReference>
<feature type="transmembrane region" description="Helical" evidence="2">
    <location>
        <begin position="57"/>
        <end position="78"/>
    </location>
</feature>
<dbReference type="STRING" id="1423758.FC41_GL000327"/>
<evidence type="ECO:0000256" key="1">
    <source>
        <dbReference type="ARBA" id="ARBA00010894"/>
    </source>
</evidence>
<dbReference type="EMBL" id="CAKE01000001">
    <property type="protein sequence ID" value="CCI80908.1"/>
    <property type="molecule type" value="Genomic_DNA"/>
</dbReference>
<dbReference type="OrthoDB" id="47652at2"/>
<dbReference type="RefSeq" id="WP_008469468.1">
    <property type="nucleotide sequence ID" value="NZ_AYZP01000001.1"/>
</dbReference>
<evidence type="ECO:0000313" key="4">
    <source>
        <dbReference type="Proteomes" id="UP000009320"/>
    </source>
</evidence>
<dbReference type="AlphaFoldDB" id="I7IV66"/>
<keyword evidence="2" id="KW-0472">Membrane</keyword>
<dbReference type="PANTHER" id="PTHR33219">
    <property type="entry name" value="YLMG HOMOLOG PROTEIN 2, CHLOROPLASTIC"/>
    <property type="match status" value="1"/>
</dbReference>
<comment type="caution">
    <text evidence="3">The sequence shown here is derived from an EMBL/GenBank/DDBJ whole genome shotgun (WGS) entry which is preliminary data.</text>
</comment>
<dbReference type="GO" id="GO:0016020">
    <property type="term" value="C:membrane"/>
    <property type="evidence" value="ECO:0007669"/>
    <property type="project" value="InterPro"/>
</dbReference>
<protein>
    <recommendedName>
        <fullName evidence="5">YggT family protein</fullName>
    </recommendedName>
</protein>
<evidence type="ECO:0000256" key="2">
    <source>
        <dbReference type="SAM" id="Phobius"/>
    </source>
</evidence>
<dbReference type="Proteomes" id="UP000009320">
    <property type="component" value="Unassembled WGS sequence"/>
</dbReference>
<proteinExistence type="inferred from homology"/>
<keyword evidence="4" id="KW-1185">Reference proteome</keyword>
<gene>
    <name evidence="3" type="ORF">BN55_03090</name>
</gene>
<dbReference type="Pfam" id="PF02325">
    <property type="entry name" value="CCB3_YggT"/>
    <property type="match status" value="1"/>
</dbReference>
<comment type="similarity">
    <text evidence="1">Belongs to the YggT family.</text>
</comment>
<evidence type="ECO:0008006" key="5">
    <source>
        <dbReference type="Google" id="ProtNLM"/>
    </source>
</evidence>
<accession>I7IV66</accession>
<reference evidence="3 4" key="1">
    <citation type="submission" date="2012-06" db="EMBL/GenBank/DDBJ databases">
        <title>Draft Genome Sequence of Lactobacillus hominis Strain CRBIP 24.179T, isolated from human intestine.</title>
        <authorList>
            <person name="Cousin S."/>
            <person name="Ma L."/>
            <person name="Bizet C."/>
            <person name="Loux V."/>
            <person name="Bouchier C."/>
            <person name="Clermont D."/>
            <person name="Creno S."/>
        </authorList>
    </citation>
    <scope>NUCLEOTIDE SEQUENCE [LARGE SCALE GENOMIC DNA]</scope>
    <source>
        <strain evidence="4">CRBIP 24.179T</strain>
    </source>
</reference>
<dbReference type="eggNOG" id="COG0762">
    <property type="taxonomic scope" value="Bacteria"/>
</dbReference>
<dbReference type="GeneID" id="82846196"/>
<name>I7IV66_9LACO</name>
<sequence length="94" mass="10765">MQALLVIYQIVNTVIYIYSLLIVIYTLLTWVPRLLNSAIGRILAKIVEPYLGWFERIIPPIAGISFAPVVALLVLYLINNYALRGIILFLMRFV</sequence>